<keyword evidence="4" id="KW-1185">Reference proteome</keyword>
<protein>
    <submittedName>
        <fullName evidence="3">Recombinase family protein</fullName>
    </submittedName>
</protein>
<proteinExistence type="predicted"/>
<dbReference type="SMART" id="SM00857">
    <property type="entry name" value="Resolvase"/>
    <property type="match status" value="1"/>
</dbReference>
<evidence type="ECO:0000256" key="1">
    <source>
        <dbReference type="SAM" id="MobiDB-lite"/>
    </source>
</evidence>
<dbReference type="Pfam" id="PF07508">
    <property type="entry name" value="Recombinase"/>
    <property type="match status" value="1"/>
</dbReference>
<evidence type="ECO:0000259" key="2">
    <source>
        <dbReference type="PROSITE" id="PS51737"/>
    </source>
</evidence>
<feature type="non-terminal residue" evidence="3">
    <location>
        <position position="1"/>
    </location>
</feature>
<dbReference type="PROSITE" id="PS51737">
    <property type="entry name" value="RECOMBINASE_DNA_BIND"/>
    <property type="match status" value="1"/>
</dbReference>
<dbReference type="SUPFAM" id="SSF53041">
    <property type="entry name" value="Resolvase-like"/>
    <property type="match status" value="1"/>
</dbReference>
<dbReference type="InterPro" id="IPR011109">
    <property type="entry name" value="DNA_bind_recombinase_dom"/>
</dbReference>
<dbReference type="Proteomes" id="UP000730482">
    <property type="component" value="Unassembled WGS sequence"/>
</dbReference>
<dbReference type="Gene3D" id="3.90.1750.20">
    <property type="entry name" value="Putative Large Serine Recombinase, Chain B, Domain 2"/>
    <property type="match status" value="1"/>
</dbReference>
<name>A0ABS5L8M6_9ACTN</name>
<dbReference type="Gene3D" id="3.40.50.1390">
    <property type="entry name" value="Resolvase, N-terminal catalytic domain"/>
    <property type="match status" value="1"/>
</dbReference>
<dbReference type="PANTHER" id="PTHR30461:SF23">
    <property type="entry name" value="DNA RECOMBINASE-RELATED"/>
    <property type="match status" value="1"/>
</dbReference>
<dbReference type="Pfam" id="PF00239">
    <property type="entry name" value="Resolvase"/>
    <property type="match status" value="1"/>
</dbReference>
<dbReference type="InterPro" id="IPR006119">
    <property type="entry name" value="Resolv_N"/>
</dbReference>
<accession>A0ABS5L8M6</accession>
<dbReference type="PANTHER" id="PTHR30461">
    <property type="entry name" value="DNA-INVERTASE FROM LAMBDOID PROPHAGE"/>
    <property type="match status" value="1"/>
</dbReference>
<evidence type="ECO:0000313" key="3">
    <source>
        <dbReference type="EMBL" id="MBS2554706.1"/>
    </source>
</evidence>
<feature type="region of interest" description="Disordered" evidence="1">
    <location>
        <begin position="83"/>
        <end position="102"/>
    </location>
</feature>
<reference evidence="3 4" key="1">
    <citation type="submission" date="2020-02" db="EMBL/GenBank/DDBJ databases">
        <title>Acidophilic actinobacteria isolated from forest soil.</title>
        <authorList>
            <person name="Golinska P."/>
        </authorList>
    </citation>
    <scope>NUCLEOTIDE SEQUENCE [LARGE SCALE GENOMIC DNA]</scope>
    <source>
        <strain evidence="3 4">NL8</strain>
    </source>
</reference>
<feature type="domain" description="Recombinase" evidence="2">
    <location>
        <begin position="267"/>
        <end position="393"/>
    </location>
</feature>
<gene>
    <name evidence="3" type="ORF">KGQ19_48425</name>
</gene>
<evidence type="ECO:0000313" key="4">
    <source>
        <dbReference type="Proteomes" id="UP000730482"/>
    </source>
</evidence>
<dbReference type="InterPro" id="IPR038109">
    <property type="entry name" value="DNA_bind_recomb_sf"/>
</dbReference>
<sequence>ASPTVPVAGGQVRAIRNRRLPACPPRADFTPGHRCCTPRADDSTSLDVSLSMNTKTLPSARNTVGDLAGLNFAILARLSDESRRRRHLKESGADDQAARRAPRTGLDINNRDEQIADCTANIEARGGKVVYVYDEPHTSAAKRRRVVAEDGTVEYRVIRPVYRKALADLRRGVAPGGERLDGLVCPDLDRLTRDNRDLEDSIDVVQRFGRLILDNSGALDLTTESGRTNARVITAFNNAQSAATARRVKRKHQALQREGIPTGGTRPFGWCDDKRTLNPSEARLLRKAVFDLFKGRGLYVICAEWNRAGVATSRGKKWRAEALRAVLRNPRMAGYRMFTVTGEDGAEAEGGSRRVLTLVDAKGNPVIGQWKRMITPERWTALLEIIGEVPSRGAGTNTRKYMATGTLRCGKCDCAMRATKAPRSAHKPEGFFWYTCRTTGEGGCGGVKVEGAKTDAALIELAVAKYELEATKREATTAPVPWGRAEELKQVRENMAAAKAARKAGRLSAERYYADLHEYETEERVLLKDRNAHLKATATSTDVPASLGADWRAGRLSLTEQRAYLEQTFSAVIVHPAGRGSRAPIMDRLEPVDAS</sequence>
<organism evidence="3 4">
    <name type="scientific">Catenulispora pinistramenti</name>
    <dbReference type="NCBI Taxonomy" id="2705254"/>
    <lineage>
        <taxon>Bacteria</taxon>
        <taxon>Bacillati</taxon>
        <taxon>Actinomycetota</taxon>
        <taxon>Actinomycetes</taxon>
        <taxon>Catenulisporales</taxon>
        <taxon>Catenulisporaceae</taxon>
        <taxon>Catenulispora</taxon>
    </lineage>
</organism>
<feature type="compositionally biased region" description="Basic and acidic residues" evidence="1">
    <location>
        <begin position="83"/>
        <end position="98"/>
    </location>
</feature>
<dbReference type="InterPro" id="IPR036162">
    <property type="entry name" value="Resolvase-like_N_sf"/>
</dbReference>
<dbReference type="InterPro" id="IPR050639">
    <property type="entry name" value="SSR_resolvase"/>
</dbReference>
<comment type="caution">
    <text evidence="3">The sequence shown here is derived from an EMBL/GenBank/DDBJ whole genome shotgun (WGS) entry which is preliminary data.</text>
</comment>
<dbReference type="EMBL" id="JAAFYZ010000456">
    <property type="protein sequence ID" value="MBS2554706.1"/>
    <property type="molecule type" value="Genomic_DNA"/>
</dbReference>
<dbReference type="CDD" id="cd00338">
    <property type="entry name" value="Ser_Recombinase"/>
    <property type="match status" value="1"/>
</dbReference>